<keyword evidence="2" id="KW-0539">Nucleus</keyword>
<dbReference type="GO" id="GO:0003824">
    <property type="term" value="F:catalytic activity"/>
    <property type="evidence" value="ECO:0007669"/>
    <property type="project" value="InterPro"/>
</dbReference>
<dbReference type="GO" id="GO:0003677">
    <property type="term" value="F:DNA binding"/>
    <property type="evidence" value="ECO:0007669"/>
    <property type="project" value="InterPro"/>
</dbReference>
<protein>
    <submittedName>
        <fullName evidence="5">DNA glycosylase</fullName>
    </submittedName>
</protein>
<evidence type="ECO:0000256" key="3">
    <source>
        <dbReference type="SAM" id="MobiDB-lite"/>
    </source>
</evidence>
<dbReference type="SUPFAM" id="SSF48150">
    <property type="entry name" value="DNA-glycosylase"/>
    <property type="match status" value="1"/>
</dbReference>
<evidence type="ECO:0000256" key="2">
    <source>
        <dbReference type="ARBA" id="ARBA00023242"/>
    </source>
</evidence>
<dbReference type="OrthoDB" id="10265068at2759"/>
<feature type="domain" description="HhH-GPD" evidence="4">
    <location>
        <begin position="264"/>
        <end position="328"/>
    </location>
</feature>
<dbReference type="Proteomes" id="UP000800200">
    <property type="component" value="Unassembled WGS sequence"/>
</dbReference>
<evidence type="ECO:0000313" key="5">
    <source>
        <dbReference type="EMBL" id="KAF2177610.1"/>
    </source>
</evidence>
<feature type="compositionally biased region" description="Basic residues" evidence="3">
    <location>
        <begin position="1"/>
        <end position="18"/>
    </location>
</feature>
<feature type="compositionally biased region" description="Basic residues" evidence="3">
    <location>
        <begin position="63"/>
        <end position="78"/>
    </location>
</feature>
<evidence type="ECO:0000259" key="4">
    <source>
        <dbReference type="Pfam" id="PF00730"/>
    </source>
</evidence>
<feature type="region of interest" description="Disordered" evidence="3">
    <location>
        <begin position="121"/>
        <end position="209"/>
    </location>
</feature>
<dbReference type="EMBL" id="ML994686">
    <property type="protein sequence ID" value="KAF2177610.1"/>
    <property type="molecule type" value="Genomic_DNA"/>
</dbReference>
<dbReference type="Gene3D" id="1.10.340.30">
    <property type="entry name" value="Hypothetical protein, domain 2"/>
    <property type="match status" value="1"/>
</dbReference>
<name>A0A6A6DI46_9PEZI</name>
<feature type="region of interest" description="Disordered" evidence="3">
    <location>
        <begin position="50"/>
        <end position="86"/>
    </location>
</feature>
<dbReference type="GO" id="GO:0005634">
    <property type="term" value="C:nucleus"/>
    <property type="evidence" value="ECO:0007669"/>
    <property type="project" value="UniProtKB-SubCell"/>
</dbReference>
<dbReference type="GO" id="GO:0006285">
    <property type="term" value="P:base-excision repair, AP site formation"/>
    <property type="evidence" value="ECO:0007669"/>
    <property type="project" value="UniProtKB-ARBA"/>
</dbReference>
<feature type="compositionally biased region" description="Acidic residues" evidence="3">
    <location>
        <begin position="436"/>
        <end position="456"/>
    </location>
</feature>
<comment type="subcellular location">
    <subcellularLocation>
        <location evidence="1">Nucleus</location>
    </subcellularLocation>
</comment>
<feature type="region of interest" description="Disordered" evidence="3">
    <location>
        <begin position="422"/>
        <end position="462"/>
    </location>
</feature>
<dbReference type="PANTHER" id="PTHR15074:SF0">
    <property type="entry name" value="METHYL-CPG-BINDING DOMAIN PROTEIN 4-LIKE PROTEIN"/>
    <property type="match status" value="1"/>
</dbReference>
<dbReference type="InterPro" id="IPR011257">
    <property type="entry name" value="DNA_glycosylase"/>
</dbReference>
<dbReference type="InterPro" id="IPR045138">
    <property type="entry name" value="MeCP2/MBD4"/>
</dbReference>
<dbReference type="PANTHER" id="PTHR15074">
    <property type="entry name" value="METHYL-CPG-BINDING PROTEIN"/>
    <property type="match status" value="1"/>
</dbReference>
<reference evidence="5" key="1">
    <citation type="journal article" date="2020" name="Stud. Mycol.">
        <title>101 Dothideomycetes genomes: a test case for predicting lifestyles and emergence of pathogens.</title>
        <authorList>
            <person name="Haridas S."/>
            <person name="Albert R."/>
            <person name="Binder M."/>
            <person name="Bloem J."/>
            <person name="Labutti K."/>
            <person name="Salamov A."/>
            <person name="Andreopoulos B."/>
            <person name="Baker S."/>
            <person name="Barry K."/>
            <person name="Bills G."/>
            <person name="Bluhm B."/>
            <person name="Cannon C."/>
            <person name="Castanera R."/>
            <person name="Culley D."/>
            <person name="Daum C."/>
            <person name="Ezra D."/>
            <person name="Gonzalez J."/>
            <person name="Henrissat B."/>
            <person name="Kuo A."/>
            <person name="Liang C."/>
            <person name="Lipzen A."/>
            <person name="Lutzoni F."/>
            <person name="Magnuson J."/>
            <person name="Mondo S."/>
            <person name="Nolan M."/>
            <person name="Ohm R."/>
            <person name="Pangilinan J."/>
            <person name="Park H.-J."/>
            <person name="Ramirez L."/>
            <person name="Alfaro M."/>
            <person name="Sun H."/>
            <person name="Tritt A."/>
            <person name="Yoshinaga Y."/>
            <person name="Zwiers L.-H."/>
            <person name="Turgeon B."/>
            <person name="Goodwin S."/>
            <person name="Spatafora J."/>
            <person name="Crous P."/>
            <person name="Grigoriev I."/>
        </authorList>
    </citation>
    <scope>NUCLEOTIDE SEQUENCE</scope>
    <source>
        <strain evidence="5">CBS 207.26</strain>
    </source>
</reference>
<dbReference type="InterPro" id="IPR003265">
    <property type="entry name" value="HhH-GPD_domain"/>
</dbReference>
<dbReference type="AlphaFoldDB" id="A0A6A6DI46"/>
<gene>
    <name evidence="5" type="ORF">K469DRAFT_719706</name>
</gene>
<feature type="compositionally biased region" description="Basic and acidic residues" evidence="3">
    <location>
        <begin position="426"/>
        <end position="435"/>
    </location>
</feature>
<evidence type="ECO:0000313" key="6">
    <source>
        <dbReference type="Proteomes" id="UP000800200"/>
    </source>
</evidence>
<organism evidence="5 6">
    <name type="scientific">Zopfia rhizophila CBS 207.26</name>
    <dbReference type="NCBI Taxonomy" id="1314779"/>
    <lineage>
        <taxon>Eukaryota</taxon>
        <taxon>Fungi</taxon>
        <taxon>Dikarya</taxon>
        <taxon>Ascomycota</taxon>
        <taxon>Pezizomycotina</taxon>
        <taxon>Dothideomycetes</taxon>
        <taxon>Dothideomycetes incertae sedis</taxon>
        <taxon>Zopfiaceae</taxon>
        <taxon>Zopfia</taxon>
    </lineage>
</organism>
<accession>A0A6A6DI46</accession>
<proteinExistence type="predicted"/>
<feature type="region of interest" description="Disordered" evidence="3">
    <location>
        <begin position="1"/>
        <end position="25"/>
    </location>
</feature>
<evidence type="ECO:0000256" key="1">
    <source>
        <dbReference type="ARBA" id="ARBA00004123"/>
    </source>
</evidence>
<sequence length="462" mass="52620">MARSRTTARRKTRRRRRPQFLQPPPPPAPCLPFLLCHLFPSIFNLDDPVPSQNSLHAPQMGERRKKKKKMKKKKRRRRKECDPNGYFGLTRAAQKLSNAAQNLHFIAQDLEHCAKEIEEPTPILQPTVLDSKNQEANRRPPPSPRPAHQESIFKPSPSPQPKRAVKTLPVVSPYFKNPAPQPTQTKVQKRKPKKGPTISPYFSQPTSPGPKIVDPFSQIPTPPGLPFALTTPSSPLKLMQESILTSLYALILQSSLFTKTRGTSARPVLFKLLTTYPTPSALAAAPLEDVTAMIKPLGLHSRAARLIEMAKIWVAAPPSREKRYRRPHYPNRGDGLGVRTNEILEEEDRRQGWEVAHLPGVGPYGIDSFRIFYRDTLRGVGGDVEPEWKRVVPQDKELRAYLHWKWREEGWDWDVYTGNRVPLSENGKRDGMGDNREDDMEEDMEDDDDVEDDMEHDMDLGS</sequence>
<keyword evidence="6" id="KW-1185">Reference proteome</keyword>
<dbReference type="Pfam" id="PF00730">
    <property type="entry name" value="HhH-GPD"/>
    <property type="match status" value="1"/>
</dbReference>